<evidence type="ECO:0000313" key="2">
    <source>
        <dbReference type="Proteomes" id="UP000219335"/>
    </source>
</evidence>
<dbReference type="RefSeq" id="WP_097107688.1">
    <property type="nucleotide sequence ID" value="NZ_OCMU01000005.1"/>
</dbReference>
<accession>A0A286AM43</accession>
<dbReference type="Proteomes" id="UP000219335">
    <property type="component" value="Unassembled WGS sequence"/>
</dbReference>
<gene>
    <name evidence="1" type="ORF">SAMN06297164_3624</name>
</gene>
<evidence type="ECO:0000313" key="1">
    <source>
        <dbReference type="EMBL" id="SOD22946.1"/>
    </source>
</evidence>
<organism evidence="1 2">
    <name type="scientific">Nitrosomonas ureae</name>
    <dbReference type="NCBI Taxonomy" id="44577"/>
    <lineage>
        <taxon>Bacteria</taxon>
        <taxon>Pseudomonadati</taxon>
        <taxon>Pseudomonadota</taxon>
        <taxon>Betaproteobacteria</taxon>
        <taxon>Nitrosomonadales</taxon>
        <taxon>Nitrosomonadaceae</taxon>
        <taxon>Nitrosomonas</taxon>
    </lineage>
</organism>
<proteinExistence type="predicted"/>
<protein>
    <recommendedName>
        <fullName evidence="3">DNA-directed DNA polymerase family A palm domain-containing protein</fullName>
    </recommendedName>
</protein>
<evidence type="ECO:0008006" key="3">
    <source>
        <dbReference type="Google" id="ProtNLM"/>
    </source>
</evidence>
<dbReference type="AlphaFoldDB" id="A0A286AM43"/>
<dbReference type="EMBL" id="OCMU01000005">
    <property type="protein sequence ID" value="SOD22946.1"/>
    <property type="molecule type" value="Genomic_DNA"/>
</dbReference>
<name>A0A286AM43_9PROT</name>
<reference evidence="1 2" key="1">
    <citation type="submission" date="2017-09" db="EMBL/GenBank/DDBJ databases">
        <authorList>
            <person name="Ehlers B."/>
            <person name="Leendertz F.H."/>
        </authorList>
    </citation>
    <scope>NUCLEOTIDE SEQUENCE [LARGE SCALE GENOMIC DNA]</scope>
    <source>
        <strain evidence="1 2">Nm42</strain>
    </source>
</reference>
<sequence>MGIRDYSIPESFITALKKGVKGFKILSSKNQALLAYYIWESNSRKYRHKKHQGYMSIGYLELDKGFGRGQFTSINDNLNIFIVTNWRWSTDGIEVDSKTKATKGYKLTEHVQKVKDDYLALTKPKLSRLITLDGKVMHTLPDAIASKNREGVTATAWKDAKNMLPNSIPVDLGKMCALYEHLKKIPQNQTGDLFHDAEDFDIVYRMEILRQLIRLAHTSVAGKAFIAQRYIESRAGRLYATGISLQTAPRTIRSVALHGLYDYDIENCHYAIFSQLTARYGFECEAINYYLTNKHMLRDALASSVGITLNQVKMCLLAIMYGATRNIWHDNAIPEEIGKTKAEALYKIPHFKSIGDEILIGRELILKNWVKGRSTLINDMGKYIKLEEPPNKKLAHITQGLEAKALKAAFTAYSADIVLLMHDGFVSKRRLDIPFIEEAIYNATGLNLKMDHKQIQLPANFDL</sequence>